<proteinExistence type="inferred from homology"/>
<comment type="function">
    <text evidence="8">Catalyzes the conversion of 2 pyruvate molecules into acetolactate in the first common step of the biosynthetic pathway of the branched-amino acids such as leucine, isoleucine, and valine.</text>
</comment>
<dbReference type="Gene3D" id="3.30.70.260">
    <property type="match status" value="1"/>
</dbReference>
<evidence type="ECO:0000256" key="3">
    <source>
        <dbReference type="ARBA" id="ARBA00006341"/>
    </source>
</evidence>
<evidence type="ECO:0000313" key="10">
    <source>
        <dbReference type="EMBL" id="AYJ87755.1"/>
    </source>
</evidence>
<evidence type="ECO:0000313" key="11">
    <source>
        <dbReference type="Proteomes" id="UP000276254"/>
    </source>
</evidence>
<protein>
    <recommendedName>
        <fullName evidence="8">Acetolactate synthase small subunit</fullName>
        <shortName evidence="8">AHAS</shortName>
        <shortName evidence="8">ALS</shortName>
        <ecNumber evidence="8">2.2.1.6</ecNumber>
    </recommendedName>
    <alternativeName>
        <fullName evidence="8">Acetohydroxy-acid synthase small subunit</fullName>
    </alternativeName>
</protein>
<dbReference type="FunFam" id="3.30.70.260:FF:000001">
    <property type="entry name" value="Acetolactate synthase, small subunit"/>
    <property type="match status" value="1"/>
</dbReference>
<dbReference type="PROSITE" id="PS51671">
    <property type="entry name" value="ACT"/>
    <property type="match status" value="1"/>
</dbReference>
<dbReference type="Pfam" id="PF10369">
    <property type="entry name" value="ALS_ss_C"/>
    <property type="match status" value="1"/>
</dbReference>
<dbReference type="SUPFAM" id="SSF55021">
    <property type="entry name" value="ACT-like"/>
    <property type="match status" value="2"/>
</dbReference>
<dbReference type="EMBL" id="CP032829">
    <property type="protein sequence ID" value="AYJ87755.1"/>
    <property type="molecule type" value="Genomic_DNA"/>
</dbReference>
<organism evidence="10 11">
    <name type="scientific">Sphingomonas paeninsulae</name>
    <dbReference type="NCBI Taxonomy" id="2319844"/>
    <lineage>
        <taxon>Bacteria</taxon>
        <taxon>Pseudomonadati</taxon>
        <taxon>Pseudomonadota</taxon>
        <taxon>Alphaproteobacteria</taxon>
        <taxon>Sphingomonadales</taxon>
        <taxon>Sphingomonadaceae</taxon>
        <taxon>Sphingomonas</taxon>
    </lineage>
</organism>
<dbReference type="GO" id="GO:0005829">
    <property type="term" value="C:cytosol"/>
    <property type="evidence" value="ECO:0007669"/>
    <property type="project" value="TreeGrafter"/>
</dbReference>
<reference evidence="10 11" key="1">
    <citation type="submission" date="2018-09" db="EMBL/GenBank/DDBJ databases">
        <title>Sphingomonas peninsula sp. nov., isolated from fildes peninsula, Antarctic soil.</title>
        <authorList>
            <person name="Yingchao G."/>
        </authorList>
    </citation>
    <scope>NUCLEOTIDE SEQUENCE [LARGE SCALE GENOMIC DNA]</scope>
    <source>
        <strain evidence="10 11">YZ-8</strain>
    </source>
</reference>
<keyword evidence="8 10" id="KW-0808">Transferase</keyword>
<dbReference type="InterPro" id="IPR054480">
    <property type="entry name" value="AHAS_small-like_ACT"/>
</dbReference>
<dbReference type="InterPro" id="IPR027271">
    <property type="entry name" value="Acetolactate_synth/TF_NikR_C"/>
</dbReference>
<dbReference type="GO" id="GO:0009097">
    <property type="term" value="P:isoleucine biosynthetic process"/>
    <property type="evidence" value="ECO:0007669"/>
    <property type="project" value="UniProtKB-UniRule"/>
</dbReference>
<evidence type="ECO:0000256" key="5">
    <source>
        <dbReference type="ARBA" id="ARBA00022605"/>
    </source>
</evidence>
<feature type="domain" description="ACT" evidence="9">
    <location>
        <begin position="12"/>
        <end position="87"/>
    </location>
</feature>
<dbReference type="Pfam" id="PF22629">
    <property type="entry name" value="ACT_AHAS_ss"/>
    <property type="match status" value="1"/>
</dbReference>
<evidence type="ECO:0000256" key="4">
    <source>
        <dbReference type="ARBA" id="ARBA00011744"/>
    </source>
</evidence>
<dbReference type="GO" id="GO:0003984">
    <property type="term" value="F:acetolactate synthase activity"/>
    <property type="evidence" value="ECO:0007669"/>
    <property type="project" value="UniProtKB-UniRule"/>
</dbReference>
<dbReference type="KEGG" id="spha:D3Y57_19775"/>
<comment type="pathway">
    <text evidence="2 8">Amino-acid biosynthesis; L-valine biosynthesis; L-valine from pyruvate: step 1/4.</text>
</comment>
<sequence length="171" mass="18419">MHILETVSERHTLSVIVDNESGVLARIAGMFSARGYNIESLTVADISEDDAVSRITIVTTGTPAVIEQVVAQLDRLVPVHRVTDLTVLGDHVERELALVKVAGTGENRIEALRLAEVFRANVVDTTIGSFVFEVTGASTKIDRFIALMREVGLVEVARTGIVAIARGREAA</sequence>
<dbReference type="InterPro" id="IPR004789">
    <property type="entry name" value="Acetalactate_synth_ssu"/>
</dbReference>
<evidence type="ECO:0000259" key="9">
    <source>
        <dbReference type="PROSITE" id="PS51671"/>
    </source>
</evidence>
<evidence type="ECO:0000256" key="8">
    <source>
        <dbReference type="RuleBase" id="RU368092"/>
    </source>
</evidence>
<dbReference type="NCBIfam" id="NF008864">
    <property type="entry name" value="PRK11895.1"/>
    <property type="match status" value="1"/>
</dbReference>
<evidence type="ECO:0000256" key="1">
    <source>
        <dbReference type="ARBA" id="ARBA00004974"/>
    </source>
</evidence>
<dbReference type="InterPro" id="IPR039557">
    <property type="entry name" value="AHAS_ACT"/>
</dbReference>
<dbReference type="UniPathway" id="UPA00047">
    <property type="reaction ID" value="UER00055"/>
</dbReference>
<dbReference type="PANTHER" id="PTHR30239">
    <property type="entry name" value="ACETOLACTATE SYNTHASE SMALL SUBUNIT"/>
    <property type="match status" value="1"/>
</dbReference>
<dbReference type="Proteomes" id="UP000276254">
    <property type="component" value="Chromosome"/>
</dbReference>
<keyword evidence="6 8" id="KW-0100">Branched-chain amino acid biosynthesis</keyword>
<name>A0A494TRM2_SPHPE</name>
<comment type="similarity">
    <text evidence="3 8">Belongs to the acetolactate synthase small subunit family.</text>
</comment>
<accession>A0A494TRM2</accession>
<gene>
    <name evidence="10" type="primary">ilvN</name>
    <name evidence="10" type="ORF">D3Y57_19775</name>
</gene>
<dbReference type="AlphaFoldDB" id="A0A494TRM2"/>
<dbReference type="InterPro" id="IPR002912">
    <property type="entry name" value="ACT_dom"/>
</dbReference>
<dbReference type="InterPro" id="IPR019455">
    <property type="entry name" value="Acetolactate_synth_ssu_C"/>
</dbReference>
<comment type="catalytic activity">
    <reaction evidence="7 8">
        <text>2 pyruvate + H(+) = (2S)-2-acetolactate + CO2</text>
        <dbReference type="Rhea" id="RHEA:25249"/>
        <dbReference type="ChEBI" id="CHEBI:15361"/>
        <dbReference type="ChEBI" id="CHEBI:15378"/>
        <dbReference type="ChEBI" id="CHEBI:16526"/>
        <dbReference type="ChEBI" id="CHEBI:58476"/>
        <dbReference type="EC" id="2.2.1.6"/>
    </reaction>
</comment>
<dbReference type="GO" id="GO:0009099">
    <property type="term" value="P:L-valine biosynthetic process"/>
    <property type="evidence" value="ECO:0007669"/>
    <property type="project" value="UniProtKB-UniRule"/>
</dbReference>
<evidence type="ECO:0000256" key="7">
    <source>
        <dbReference type="ARBA" id="ARBA00048670"/>
    </source>
</evidence>
<dbReference type="NCBIfam" id="TIGR00119">
    <property type="entry name" value="acolac_sm"/>
    <property type="match status" value="1"/>
</dbReference>
<comment type="pathway">
    <text evidence="1 8">Amino-acid biosynthesis; L-isoleucine biosynthesis; L-isoleucine from 2-oxobutanoate: step 1/4.</text>
</comment>
<dbReference type="GO" id="GO:1990610">
    <property type="term" value="F:acetolactate synthase regulator activity"/>
    <property type="evidence" value="ECO:0007669"/>
    <property type="project" value="UniProtKB-UniRule"/>
</dbReference>
<keyword evidence="11" id="KW-1185">Reference proteome</keyword>
<dbReference type="PANTHER" id="PTHR30239:SF0">
    <property type="entry name" value="ACETOLACTATE SYNTHASE SMALL SUBUNIT 1, CHLOROPLASTIC"/>
    <property type="match status" value="1"/>
</dbReference>
<evidence type="ECO:0000256" key="2">
    <source>
        <dbReference type="ARBA" id="ARBA00005025"/>
    </source>
</evidence>
<dbReference type="CDD" id="cd04878">
    <property type="entry name" value="ACT_AHAS"/>
    <property type="match status" value="1"/>
</dbReference>
<keyword evidence="5 8" id="KW-0028">Amino-acid biosynthesis</keyword>
<dbReference type="OrthoDB" id="9787365at2"/>
<dbReference type="InterPro" id="IPR045865">
    <property type="entry name" value="ACT-like_dom_sf"/>
</dbReference>
<dbReference type="RefSeq" id="WP_121155449.1">
    <property type="nucleotide sequence ID" value="NZ_CP032829.1"/>
</dbReference>
<dbReference type="EC" id="2.2.1.6" evidence="8"/>
<dbReference type="Gene3D" id="3.30.70.1150">
    <property type="entry name" value="ACT-like. Chain A, domain 2"/>
    <property type="match status" value="1"/>
</dbReference>
<evidence type="ECO:0000256" key="6">
    <source>
        <dbReference type="ARBA" id="ARBA00023304"/>
    </source>
</evidence>
<comment type="subunit">
    <text evidence="4 8">Dimer of large and small chains.</text>
</comment>
<dbReference type="UniPathway" id="UPA00049">
    <property type="reaction ID" value="UER00059"/>
</dbReference>